<dbReference type="Gene3D" id="1.10.238.10">
    <property type="entry name" value="EF-hand"/>
    <property type="match status" value="1"/>
</dbReference>
<feature type="compositionally biased region" description="Polar residues" evidence="2">
    <location>
        <begin position="51"/>
        <end position="64"/>
    </location>
</feature>
<dbReference type="PROSITE" id="PS00018">
    <property type="entry name" value="EF_HAND_1"/>
    <property type="match status" value="1"/>
</dbReference>
<evidence type="ECO:0000313" key="5">
    <source>
        <dbReference type="Proteomes" id="UP001165082"/>
    </source>
</evidence>
<feature type="region of interest" description="Disordered" evidence="2">
    <location>
        <begin position="1"/>
        <end position="64"/>
    </location>
</feature>
<evidence type="ECO:0000256" key="1">
    <source>
        <dbReference type="ARBA" id="ARBA00022837"/>
    </source>
</evidence>
<organism evidence="4 5">
    <name type="scientific">Triparma retinervis</name>
    <dbReference type="NCBI Taxonomy" id="2557542"/>
    <lineage>
        <taxon>Eukaryota</taxon>
        <taxon>Sar</taxon>
        <taxon>Stramenopiles</taxon>
        <taxon>Ochrophyta</taxon>
        <taxon>Bolidophyceae</taxon>
        <taxon>Parmales</taxon>
        <taxon>Triparmaceae</taxon>
        <taxon>Triparma</taxon>
    </lineage>
</organism>
<evidence type="ECO:0000259" key="3">
    <source>
        <dbReference type="PROSITE" id="PS50222"/>
    </source>
</evidence>
<dbReference type="InterPro" id="IPR018247">
    <property type="entry name" value="EF_Hand_1_Ca_BS"/>
</dbReference>
<accession>A0A9W6Z7C5</accession>
<dbReference type="InterPro" id="IPR011992">
    <property type="entry name" value="EF-hand-dom_pair"/>
</dbReference>
<dbReference type="SUPFAM" id="SSF47473">
    <property type="entry name" value="EF-hand"/>
    <property type="match status" value="1"/>
</dbReference>
<dbReference type="EMBL" id="BRXZ01001812">
    <property type="protein sequence ID" value="GMH46806.1"/>
    <property type="molecule type" value="Genomic_DNA"/>
</dbReference>
<name>A0A9W6Z7C5_9STRA</name>
<keyword evidence="5" id="KW-1185">Reference proteome</keyword>
<gene>
    <name evidence="4" type="ORF">TrRE_jg6999</name>
</gene>
<proteinExistence type="predicted"/>
<dbReference type="GO" id="GO:0005509">
    <property type="term" value="F:calcium ion binding"/>
    <property type="evidence" value="ECO:0007669"/>
    <property type="project" value="InterPro"/>
</dbReference>
<dbReference type="Pfam" id="PF00036">
    <property type="entry name" value="EF-hand_1"/>
    <property type="match status" value="1"/>
</dbReference>
<feature type="compositionally biased region" description="Basic and acidic residues" evidence="2">
    <location>
        <begin position="27"/>
        <end position="45"/>
    </location>
</feature>
<dbReference type="CDD" id="cd00051">
    <property type="entry name" value="EFh"/>
    <property type="match status" value="1"/>
</dbReference>
<dbReference type="AlphaFoldDB" id="A0A9W6Z7C5"/>
<dbReference type="OrthoDB" id="26525at2759"/>
<evidence type="ECO:0000256" key="2">
    <source>
        <dbReference type="SAM" id="MobiDB-lite"/>
    </source>
</evidence>
<dbReference type="InterPro" id="IPR002048">
    <property type="entry name" value="EF_hand_dom"/>
</dbReference>
<keyword evidence="1" id="KW-0106">Calcium</keyword>
<feature type="domain" description="EF-hand" evidence="3">
    <location>
        <begin position="139"/>
        <end position="174"/>
    </location>
</feature>
<protein>
    <recommendedName>
        <fullName evidence="3">EF-hand domain-containing protein</fullName>
    </recommendedName>
</protein>
<evidence type="ECO:0000313" key="4">
    <source>
        <dbReference type="EMBL" id="GMH46806.1"/>
    </source>
</evidence>
<dbReference type="Proteomes" id="UP001165082">
    <property type="component" value="Unassembled WGS sequence"/>
</dbReference>
<dbReference type="PROSITE" id="PS50222">
    <property type="entry name" value="EF_HAND_2"/>
    <property type="match status" value="1"/>
</dbReference>
<comment type="caution">
    <text evidence="4">The sequence shown here is derived from an EMBL/GenBank/DDBJ whole genome shotgun (WGS) entry which is preliminary data.</text>
</comment>
<reference evidence="4" key="1">
    <citation type="submission" date="2022-07" db="EMBL/GenBank/DDBJ databases">
        <title>Genome analysis of Parmales, a sister group of diatoms, reveals the evolutionary specialization of diatoms from phago-mixotrophs to photoautotrophs.</title>
        <authorList>
            <person name="Ban H."/>
            <person name="Sato S."/>
            <person name="Yoshikawa S."/>
            <person name="Kazumasa Y."/>
            <person name="Nakamura Y."/>
            <person name="Ichinomiya M."/>
            <person name="Saitoh K."/>
            <person name="Sato N."/>
            <person name="Blanc-Mathieu R."/>
            <person name="Endo H."/>
            <person name="Kuwata A."/>
            <person name="Ogata H."/>
        </authorList>
    </citation>
    <scope>NUCLEOTIDE SEQUENCE</scope>
</reference>
<sequence length="504" mass="57820">MSESERRTPRKSAGPMYASKKAMKNRPKTEEELAAEAREEAERIVKRSQRRTQTSKSMASSASNDKLRALLDDAMSNIAASIARDGTPEDRLKAIMTKAKETGMSVKKIFSYFTNDPNHFTKEEFKNGMMHFGDNLFNLEDDEINEIISKFDVDGDGTISIAEFKLYCYYQIPTVSWKAERRRMEASGEMEMIKKVVAGHMHHDELHKKDTLHEGDEDENEEEGTHVHGAGELVNKTTKLFWRTNTTVDVRLYYSMEIDIISIQVFNQTEDKEMPTLYVKKSDIEANCDKEKLEEDIKVAIQTADTREAGQSDIVRDRTMWDFFTNYLLARLKIPDTSNPFPKNEMANKLPPLTPRTESLCPFLCKLSDDKYESLMIPKPQNIHPPPPVPREVVISVSDFMTAFDSFKEGHDELKKLRTSAEKMSKLMALSISAFSNAEHDRHRRAALNSRQRLWLDSFTRWIVRQQVVQVKKLLETSPAYMQLLAETEEKRSAKAIGLPEIEG</sequence>